<dbReference type="InterPro" id="IPR016174">
    <property type="entry name" value="Di-haem_cyt_TM"/>
</dbReference>
<reference evidence="8 9" key="1">
    <citation type="submission" date="2018-10" db="EMBL/GenBank/DDBJ databases">
        <title>Draft genome of Cortibacter populi DSM10536.</title>
        <authorList>
            <person name="Bernier A.-M."/>
            <person name="Bernard K."/>
        </authorList>
    </citation>
    <scope>NUCLEOTIDE SEQUENCE [LARGE SCALE GENOMIC DNA]</scope>
    <source>
        <strain evidence="8 9">DSM 105136</strain>
    </source>
</reference>
<feature type="transmembrane region" description="Helical" evidence="6">
    <location>
        <begin position="18"/>
        <end position="36"/>
    </location>
</feature>
<accession>A0A3M6QM72</accession>
<dbReference type="OrthoDB" id="196472at2"/>
<dbReference type="PANTHER" id="PTHR30485">
    <property type="entry name" value="NI/FE-HYDROGENASE 1 B-TYPE CYTOCHROME SUBUNIT"/>
    <property type="match status" value="1"/>
</dbReference>
<dbReference type="AlphaFoldDB" id="A0A3M6QM72"/>
<evidence type="ECO:0000256" key="5">
    <source>
        <dbReference type="ARBA" id="ARBA00023136"/>
    </source>
</evidence>
<dbReference type="SUPFAM" id="SSF81342">
    <property type="entry name" value="Transmembrane di-heme cytochromes"/>
    <property type="match status" value="1"/>
</dbReference>
<keyword evidence="9" id="KW-1185">Reference proteome</keyword>
<comment type="subcellular location">
    <subcellularLocation>
        <location evidence="1">Cell membrane</location>
        <topology evidence="1">Multi-pass membrane protein</topology>
    </subcellularLocation>
</comment>
<dbReference type="GO" id="GO:0020037">
    <property type="term" value="F:heme binding"/>
    <property type="evidence" value="ECO:0007669"/>
    <property type="project" value="TreeGrafter"/>
</dbReference>
<keyword evidence="5 6" id="KW-0472">Membrane</keyword>
<gene>
    <name evidence="8" type="ORF">D8I35_15135</name>
</gene>
<sequence length="217" mass="23338">MSKPNMHKMRVWDLPTRLFHWALFVLMTLLFVTAYAGRMDAHAAMGQAVWVLVVFRLAWGFIGSQTARFSDFAKGPSAIRSYLATGQSRTLGHNPLGAAMVLALLATILVQALSGMFSSNGIGFDAPFAHLISRVASDSVTSLHVTLAYVIAGLVAIHIAAVLLHWMLRGENLIVPMFSGKKSVQSGTSELRFTPAAAAFAIVVAAAVLLALARKFI</sequence>
<feature type="transmembrane region" description="Helical" evidence="6">
    <location>
        <begin position="43"/>
        <end position="62"/>
    </location>
</feature>
<dbReference type="GO" id="GO:0005886">
    <property type="term" value="C:plasma membrane"/>
    <property type="evidence" value="ECO:0007669"/>
    <property type="project" value="UniProtKB-SubCell"/>
</dbReference>
<dbReference type="Gene3D" id="1.20.950.20">
    <property type="entry name" value="Transmembrane di-heme cytochromes, Chain C"/>
    <property type="match status" value="1"/>
</dbReference>
<comment type="caution">
    <text evidence="8">The sequence shown here is derived from an EMBL/GenBank/DDBJ whole genome shotgun (WGS) entry which is preliminary data.</text>
</comment>
<evidence type="ECO:0000313" key="8">
    <source>
        <dbReference type="EMBL" id="RMX04147.1"/>
    </source>
</evidence>
<evidence type="ECO:0000256" key="2">
    <source>
        <dbReference type="ARBA" id="ARBA00022475"/>
    </source>
</evidence>
<evidence type="ECO:0000256" key="4">
    <source>
        <dbReference type="ARBA" id="ARBA00022989"/>
    </source>
</evidence>
<organism evidence="8 9">
    <name type="scientific">Corticibacter populi</name>
    <dbReference type="NCBI Taxonomy" id="1550736"/>
    <lineage>
        <taxon>Bacteria</taxon>
        <taxon>Pseudomonadati</taxon>
        <taxon>Pseudomonadota</taxon>
        <taxon>Betaproteobacteria</taxon>
        <taxon>Burkholderiales</taxon>
        <taxon>Comamonadaceae</taxon>
        <taxon>Corticibacter</taxon>
    </lineage>
</organism>
<dbReference type="GO" id="GO:0022904">
    <property type="term" value="P:respiratory electron transport chain"/>
    <property type="evidence" value="ECO:0007669"/>
    <property type="project" value="InterPro"/>
</dbReference>
<name>A0A3M6QM72_9BURK</name>
<feature type="transmembrane region" description="Helical" evidence="6">
    <location>
        <begin position="193"/>
        <end position="213"/>
    </location>
</feature>
<dbReference type="EMBL" id="RDQO01000005">
    <property type="protein sequence ID" value="RMX04147.1"/>
    <property type="molecule type" value="Genomic_DNA"/>
</dbReference>
<dbReference type="Proteomes" id="UP000278006">
    <property type="component" value="Unassembled WGS sequence"/>
</dbReference>
<dbReference type="RefSeq" id="WP_122230842.1">
    <property type="nucleotide sequence ID" value="NZ_RDQO01000005.1"/>
</dbReference>
<evidence type="ECO:0000259" key="7">
    <source>
        <dbReference type="Pfam" id="PF01292"/>
    </source>
</evidence>
<evidence type="ECO:0000313" key="9">
    <source>
        <dbReference type="Proteomes" id="UP000278006"/>
    </source>
</evidence>
<dbReference type="InterPro" id="IPR011577">
    <property type="entry name" value="Cyt_b561_bac/Ni-Hgenase"/>
</dbReference>
<protein>
    <submittedName>
        <fullName evidence="8">Cytochrome B</fullName>
    </submittedName>
</protein>
<evidence type="ECO:0000256" key="3">
    <source>
        <dbReference type="ARBA" id="ARBA00022692"/>
    </source>
</evidence>
<dbReference type="Pfam" id="PF01292">
    <property type="entry name" value="Ni_hydr_CYTB"/>
    <property type="match status" value="1"/>
</dbReference>
<keyword evidence="4 6" id="KW-1133">Transmembrane helix</keyword>
<evidence type="ECO:0000256" key="6">
    <source>
        <dbReference type="SAM" id="Phobius"/>
    </source>
</evidence>
<keyword evidence="3 6" id="KW-0812">Transmembrane</keyword>
<feature type="domain" description="Cytochrome b561 bacterial/Ni-hydrogenase" evidence="7">
    <location>
        <begin position="11"/>
        <end position="180"/>
    </location>
</feature>
<evidence type="ECO:0000256" key="1">
    <source>
        <dbReference type="ARBA" id="ARBA00004651"/>
    </source>
</evidence>
<feature type="transmembrane region" description="Helical" evidence="6">
    <location>
        <begin position="96"/>
        <end position="117"/>
    </location>
</feature>
<dbReference type="GO" id="GO:0009055">
    <property type="term" value="F:electron transfer activity"/>
    <property type="evidence" value="ECO:0007669"/>
    <property type="project" value="InterPro"/>
</dbReference>
<proteinExistence type="predicted"/>
<keyword evidence="2" id="KW-1003">Cell membrane</keyword>
<feature type="transmembrane region" description="Helical" evidence="6">
    <location>
        <begin position="147"/>
        <end position="168"/>
    </location>
</feature>
<dbReference type="PANTHER" id="PTHR30485:SF2">
    <property type="entry name" value="BLL0597 PROTEIN"/>
    <property type="match status" value="1"/>
</dbReference>
<dbReference type="InterPro" id="IPR051542">
    <property type="entry name" value="Hydrogenase_cytochrome"/>
</dbReference>